<dbReference type="GO" id="GO:0006355">
    <property type="term" value="P:regulation of DNA-templated transcription"/>
    <property type="evidence" value="ECO:0007669"/>
    <property type="project" value="InterPro"/>
</dbReference>
<protein>
    <submittedName>
        <fullName evidence="2">Uncharacterized protein</fullName>
    </submittedName>
</protein>
<evidence type="ECO:0000256" key="1">
    <source>
        <dbReference type="SAM" id="MobiDB-lite"/>
    </source>
</evidence>
<dbReference type="EMBL" id="QFPP01000229">
    <property type="protein sequence ID" value="PZQ72048.1"/>
    <property type="molecule type" value="Genomic_DNA"/>
</dbReference>
<evidence type="ECO:0000313" key="3">
    <source>
        <dbReference type="Proteomes" id="UP000249135"/>
    </source>
</evidence>
<organism evidence="2 3">
    <name type="scientific">Variovorax paradoxus</name>
    <dbReference type="NCBI Taxonomy" id="34073"/>
    <lineage>
        <taxon>Bacteria</taxon>
        <taxon>Pseudomonadati</taxon>
        <taxon>Pseudomonadota</taxon>
        <taxon>Betaproteobacteria</taxon>
        <taxon>Burkholderiales</taxon>
        <taxon>Comamonadaceae</taxon>
        <taxon>Variovorax</taxon>
    </lineage>
</organism>
<dbReference type="SUPFAM" id="SSF46894">
    <property type="entry name" value="C-terminal effector domain of the bipartite response regulators"/>
    <property type="match status" value="1"/>
</dbReference>
<dbReference type="GO" id="GO:0003677">
    <property type="term" value="F:DNA binding"/>
    <property type="evidence" value="ECO:0007669"/>
    <property type="project" value="InterPro"/>
</dbReference>
<feature type="region of interest" description="Disordered" evidence="1">
    <location>
        <begin position="217"/>
        <end position="255"/>
    </location>
</feature>
<sequence length="255" mass="28620">MLRAALLTADPALWSAVSATVVPHPGCLIDLRLLRDTLPRRGAALECDLLVVDLRHPDYDWVWALRVPAGLPTLVIVPPTTASSPKMRLPMASRRDLTFMDAGASSLLPRVRRFIRLQSAQPEWRAHFGNYILRMPGRTVEIAGQGALRLSEHKFRFILGLFLHRRVRLPWSLLHRLAWGEEGEPRPAAVGAHAAWAREVLEIDGRHGYDLVSGEAHHELRRRSTLPRTDETKPPQDDPPPRRRSDFADSAPGAL</sequence>
<gene>
    <name evidence="2" type="ORF">DI563_16890</name>
</gene>
<name>A0A2W5Q4C2_VARPD</name>
<proteinExistence type="predicted"/>
<dbReference type="Proteomes" id="UP000249135">
    <property type="component" value="Unassembled WGS sequence"/>
</dbReference>
<evidence type="ECO:0000313" key="2">
    <source>
        <dbReference type="EMBL" id="PZQ72048.1"/>
    </source>
</evidence>
<feature type="compositionally biased region" description="Basic and acidic residues" evidence="1">
    <location>
        <begin position="228"/>
        <end position="247"/>
    </location>
</feature>
<reference evidence="2 3" key="1">
    <citation type="submission" date="2017-08" db="EMBL/GenBank/DDBJ databases">
        <title>Infants hospitalized years apart are colonized by the same room-sourced microbial strains.</title>
        <authorList>
            <person name="Brooks B."/>
            <person name="Olm M.R."/>
            <person name="Firek B.A."/>
            <person name="Baker R."/>
            <person name="Thomas B.C."/>
            <person name="Morowitz M.J."/>
            <person name="Banfield J.F."/>
        </authorList>
    </citation>
    <scope>NUCLEOTIDE SEQUENCE [LARGE SCALE GENOMIC DNA]</scope>
    <source>
        <strain evidence="2">S2_005_003_R2_41</strain>
    </source>
</reference>
<dbReference type="InterPro" id="IPR016032">
    <property type="entry name" value="Sig_transdc_resp-reg_C-effctor"/>
</dbReference>
<accession>A0A2W5Q4C2</accession>
<comment type="caution">
    <text evidence="2">The sequence shown here is derived from an EMBL/GenBank/DDBJ whole genome shotgun (WGS) entry which is preliminary data.</text>
</comment>
<dbReference type="AlphaFoldDB" id="A0A2W5Q4C2"/>